<dbReference type="Proteomes" id="UP000518605">
    <property type="component" value="Unassembled WGS sequence"/>
</dbReference>
<evidence type="ECO:0000313" key="2">
    <source>
        <dbReference type="Proteomes" id="UP000518605"/>
    </source>
</evidence>
<dbReference type="EMBL" id="JACHXW010000026">
    <property type="protein sequence ID" value="MBB3155545.1"/>
    <property type="molecule type" value="Genomic_DNA"/>
</dbReference>
<protein>
    <submittedName>
        <fullName evidence="1">Uncharacterized protein</fullName>
    </submittedName>
</protein>
<accession>A0A7W5GD43</accession>
<evidence type="ECO:0000313" key="1">
    <source>
        <dbReference type="EMBL" id="MBB3155545.1"/>
    </source>
</evidence>
<reference evidence="1 2" key="1">
    <citation type="submission" date="2020-08" db="EMBL/GenBank/DDBJ databases">
        <title>Genomic Encyclopedia of Type Strains, Phase III (KMG-III): the genomes of soil and plant-associated and newly described type strains.</title>
        <authorList>
            <person name="Whitman W."/>
        </authorList>
    </citation>
    <scope>NUCLEOTIDE SEQUENCE [LARGE SCALE GENOMIC DNA]</scope>
    <source>
        <strain evidence="1 2">CECT 8234</strain>
    </source>
</reference>
<comment type="caution">
    <text evidence="1">The sequence shown here is derived from an EMBL/GenBank/DDBJ whole genome shotgun (WGS) entry which is preliminary data.</text>
</comment>
<organism evidence="1 2">
    <name type="scientific">Paenibacillus endophyticus</name>
    <dbReference type="NCBI Taxonomy" id="1294268"/>
    <lineage>
        <taxon>Bacteria</taxon>
        <taxon>Bacillati</taxon>
        <taxon>Bacillota</taxon>
        <taxon>Bacilli</taxon>
        <taxon>Bacillales</taxon>
        <taxon>Paenibacillaceae</taxon>
        <taxon>Paenibacillus</taxon>
    </lineage>
</organism>
<keyword evidence="2" id="KW-1185">Reference proteome</keyword>
<proteinExistence type="predicted"/>
<gene>
    <name evidence="1" type="ORF">FHS16_005653</name>
</gene>
<name>A0A7W5GD43_9BACL</name>
<dbReference type="AlphaFoldDB" id="A0A7W5GD43"/>
<sequence length="108" mass="12515">MIRAMLRGKKIGYYSVGIGALNQLSRKLKTMALINLSSYVGLRDDTSFKQASQYTFFNKKKVERMEEAANKSTMTLVESRQRQRLNQDNKKSLLLAWRNLRAYSKDTT</sequence>